<evidence type="ECO:0000256" key="3">
    <source>
        <dbReference type="PROSITE-ProRule" id="PRU10141"/>
    </source>
</evidence>
<evidence type="ECO:0000313" key="6">
    <source>
        <dbReference type="Proteomes" id="UP000321353"/>
    </source>
</evidence>
<evidence type="ECO:0000256" key="1">
    <source>
        <dbReference type="ARBA" id="ARBA00022741"/>
    </source>
</evidence>
<evidence type="ECO:0000313" key="5">
    <source>
        <dbReference type="EMBL" id="QEG00183.1"/>
    </source>
</evidence>
<dbReference type="InterPro" id="IPR008271">
    <property type="entry name" value="Ser/Thr_kinase_AS"/>
</dbReference>
<keyword evidence="5" id="KW-0808">Transferase</keyword>
<dbReference type="CDD" id="cd14014">
    <property type="entry name" value="STKc_PknB_like"/>
    <property type="match status" value="1"/>
</dbReference>
<dbReference type="InterPro" id="IPR011009">
    <property type="entry name" value="Kinase-like_dom_sf"/>
</dbReference>
<dbReference type="InterPro" id="IPR045269">
    <property type="entry name" value="Atg1-like"/>
</dbReference>
<dbReference type="Gene3D" id="1.10.510.10">
    <property type="entry name" value="Transferase(Phosphotransferase) domain 1"/>
    <property type="match status" value="1"/>
</dbReference>
<gene>
    <name evidence="5" type="primary">prkC_22</name>
    <name evidence="5" type="ORF">Mal15_42520</name>
</gene>
<keyword evidence="2 3" id="KW-0067">ATP-binding</keyword>
<dbReference type="Pfam" id="PF00069">
    <property type="entry name" value="Pkinase"/>
    <property type="match status" value="1"/>
</dbReference>
<dbReference type="GO" id="GO:0004674">
    <property type="term" value="F:protein serine/threonine kinase activity"/>
    <property type="evidence" value="ECO:0007669"/>
    <property type="project" value="UniProtKB-EC"/>
</dbReference>
<dbReference type="KEGG" id="smam:Mal15_42520"/>
<dbReference type="GO" id="GO:0005737">
    <property type="term" value="C:cytoplasm"/>
    <property type="evidence" value="ECO:0007669"/>
    <property type="project" value="TreeGrafter"/>
</dbReference>
<name>A0A5B9MFZ2_9BACT</name>
<dbReference type="PROSITE" id="PS50011">
    <property type="entry name" value="PROTEIN_KINASE_DOM"/>
    <property type="match status" value="1"/>
</dbReference>
<dbReference type="EC" id="2.7.11.1" evidence="5"/>
<keyword evidence="1 3" id="KW-0547">Nucleotide-binding</keyword>
<accession>A0A5B9MFZ2</accession>
<dbReference type="PANTHER" id="PTHR24348:SF68">
    <property type="entry name" value="SERINE_THREONINE-PROTEIN KINASE ATG1C"/>
    <property type="match status" value="1"/>
</dbReference>
<dbReference type="EMBL" id="CP036264">
    <property type="protein sequence ID" value="QEG00183.1"/>
    <property type="molecule type" value="Genomic_DNA"/>
</dbReference>
<sequence length="490" mass="54771">MKKLEIAHLSIESQRRIDEICRVYEDDVRSSRNSNLLTMLDRVPEQEAPVLLFELLRLHAEIEPPAKVFDQVRQLRPEFAWVVEHVIESLQSQTSEPDETIAISVSERELVGTLEGKEYAFRLSMPGQYIFGSAAEADLTITHGAIAQRTACFIMESDRCLVVTFPNESSGAMLQEVSYHSSFSVGPIEFHFRTPMSLGRSVATVADDEASSIRQIGVDGFEITGELGRGGFGVVFDAIQLGSQKRFAIKSLLPDAARSEKLKKLFMREISIVSQLKHPNIVGYHGFGIAGDHPYLILEYVENRQIDDVLAQHPEHKRLRLCIGIVRKILSALAHAHDQGVVHRDVKLSNILTGVENRRLFVKLTDFGLSKFFETAGYSGITASEAVCGTIAYMSPEQLTNSKYAEPDCDVYSIAVCLYRLLTGRFPHDSDSPAEIVHQKLNVMPIPIDEIDPSLPAGLSGLLQRALHRDRERRIESADEFARELEPFGL</sequence>
<dbReference type="PROSITE" id="PS00107">
    <property type="entry name" value="PROTEIN_KINASE_ATP"/>
    <property type="match status" value="1"/>
</dbReference>
<keyword evidence="6" id="KW-1185">Reference proteome</keyword>
<dbReference type="SMART" id="SM00220">
    <property type="entry name" value="S_TKc"/>
    <property type="match status" value="1"/>
</dbReference>
<dbReference type="AlphaFoldDB" id="A0A5B9MFZ2"/>
<dbReference type="PROSITE" id="PS00108">
    <property type="entry name" value="PROTEIN_KINASE_ST"/>
    <property type="match status" value="1"/>
</dbReference>
<dbReference type="SUPFAM" id="SSF56112">
    <property type="entry name" value="Protein kinase-like (PK-like)"/>
    <property type="match status" value="1"/>
</dbReference>
<protein>
    <submittedName>
        <fullName evidence="5">Serine/threonine-protein kinase PrkC</fullName>
        <ecNumber evidence="5">2.7.11.1</ecNumber>
    </submittedName>
</protein>
<reference evidence="5 6" key="1">
    <citation type="submission" date="2019-02" db="EMBL/GenBank/DDBJ databases">
        <title>Planctomycetal bacteria perform biofilm scaping via a novel small molecule.</title>
        <authorList>
            <person name="Jeske O."/>
            <person name="Boedeker C."/>
            <person name="Wiegand S."/>
            <person name="Breitling P."/>
            <person name="Kallscheuer N."/>
            <person name="Jogler M."/>
            <person name="Rohde M."/>
            <person name="Petersen J."/>
            <person name="Medema M.H."/>
            <person name="Surup F."/>
            <person name="Jogler C."/>
        </authorList>
    </citation>
    <scope>NUCLEOTIDE SEQUENCE [LARGE SCALE GENOMIC DNA]</scope>
    <source>
        <strain evidence="5 6">Mal15</strain>
    </source>
</reference>
<evidence type="ECO:0000256" key="2">
    <source>
        <dbReference type="ARBA" id="ARBA00022840"/>
    </source>
</evidence>
<evidence type="ECO:0000259" key="4">
    <source>
        <dbReference type="PROSITE" id="PS50011"/>
    </source>
</evidence>
<proteinExistence type="predicted"/>
<organism evidence="5 6">
    <name type="scientific">Stieleria maiorica</name>
    <dbReference type="NCBI Taxonomy" id="2795974"/>
    <lineage>
        <taxon>Bacteria</taxon>
        <taxon>Pseudomonadati</taxon>
        <taxon>Planctomycetota</taxon>
        <taxon>Planctomycetia</taxon>
        <taxon>Pirellulales</taxon>
        <taxon>Pirellulaceae</taxon>
        <taxon>Stieleria</taxon>
    </lineage>
</organism>
<feature type="domain" description="Protein kinase" evidence="4">
    <location>
        <begin position="221"/>
        <end position="489"/>
    </location>
</feature>
<dbReference type="PANTHER" id="PTHR24348">
    <property type="entry name" value="SERINE/THREONINE-PROTEIN KINASE UNC-51-RELATED"/>
    <property type="match status" value="1"/>
</dbReference>
<dbReference type="InterPro" id="IPR000719">
    <property type="entry name" value="Prot_kinase_dom"/>
</dbReference>
<feature type="binding site" evidence="3">
    <location>
        <position position="250"/>
    </location>
    <ligand>
        <name>ATP</name>
        <dbReference type="ChEBI" id="CHEBI:30616"/>
    </ligand>
</feature>
<dbReference type="GO" id="GO:0005524">
    <property type="term" value="F:ATP binding"/>
    <property type="evidence" value="ECO:0007669"/>
    <property type="project" value="UniProtKB-UniRule"/>
</dbReference>
<dbReference type="Proteomes" id="UP000321353">
    <property type="component" value="Chromosome"/>
</dbReference>
<dbReference type="InterPro" id="IPR017441">
    <property type="entry name" value="Protein_kinase_ATP_BS"/>
</dbReference>
<keyword evidence="5" id="KW-0418">Kinase</keyword>